<organism evidence="2">
    <name type="scientific">Staphylococcus epidermidis</name>
    <dbReference type="NCBI Taxonomy" id="1282"/>
    <lineage>
        <taxon>Bacteria</taxon>
        <taxon>Bacillati</taxon>
        <taxon>Bacillota</taxon>
        <taxon>Bacilli</taxon>
        <taxon>Bacillales</taxon>
        <taxon>Staphylococcaceae</taxon>
        <taxon>Staphylococcus</taxon>
    </lineage>
</organism>
<feature type="compositionally biased region" description="Polar residues" evidence="1">
    <location>
        <begin position="125"/>
        <end position="137"/>
    </location>
</feature>
<feature type="region of interest" description="Disordered" evidence="1">
    <location>
        <begin position="117"/>
        <end position="165"/>
    </location>
</feature>
<accession>E9RGS7</accession>
<name>E9RGS7_STAEP</name>
<feature type="compositionally biased region" description="Basic and acidic residues" evidence="1">
    <location>
        <begin position="138"/>
        <end position="165"/>
    </location>
</feature>
<dbReference type="EMBL" id="AB583189">
    <property type="protein sequence ID" value="BAJ78641.1"/>
    <property type="molecule type" value="Genomic_DNA"/>
</dbReference>
<feature type="compositionally biased region" description="Basic and acidic residues" evidence="1">
    <location>
        <begin position="45"/>
        <end position="59"/>
    </location>
</feature>
<feature type="compositionally biased region" description="Low complexity" evidence="1">
    <location>
        <begin position="61"/>
        <end position="91"/>
    </location>
</feature>
<sequence length="165" mass="18534">MKYFLLILSTIALISVISVSLLFGYKTFIDMNNIKQDSQAHKTTKIREQANDKDKKELPVEGNENGDNPNSENNTIAQPNTNNTVTTNNVRTNECGEVIHKTKNGIDCVEKFDSPQEEAQYERNVMSQTSGGPTPQNDKSDYEKQLEMYEKAARGEVEEPGAHVH</sequence>
<evidence type="ECO:0000313" key="2">
    <source>
        <dbReference type="EMBL" id="BAJ78641.1"/>
    </source>
</evidence>
<proteinExistence type="predicted"/>
<evidence type="ECO:0000256" key="1">
    <source>
        <dbReference type="SAM" id="MobiDB-lite"/>
    </source>
</evidence>
<dbReference type="AlphaFoldDB" id="E9RGS7"/>
<feature type="region of interest" description="Disordered" evidence="1">
    <location>
        <begin position="37"/>
        <end position="91"/>
    </location>
</feature>
<reference evidence="2" key="1">
    <citation type="journal article" date="2011" name="Gene">
        <title>Characterization of the histidine decarboxylase gene of Staphylococcus epidermidis TYH1 coded on the staphylococcal cassette chromosome.</title>
        <authorList>
            <person name="Yokoi K."/>
            <person name="Harada Y."/>
            <person name="Shozen K."/>
            <person name="Satomi M."/>
            <person name="Taketo A."/>
            <person name="Kodaira K."/>
        </authorList>
    </citation>
    <scope>NUCLEOTIDE SEQUENCE</scope>
    <source>
        <strain evidence="2">TYH1</strain>
    </source>
</reference>
<protein>
    <submittedName>
        <fullName evidence="2">Uncharacterized protein</fullName>
    </submittedName>
</protein>